<dbReference type="InterPro" id="IPR013538">
    <property type="entry name" value="ASHA1/2-like_C"/>
</dbReference>
<evidence type="ECO:0000313" key="3">
    <source>
        <dbReference type="EMBL" id="XBV25460.1"/>
    </source>
</evidence>
<dbReference type="InterPro" id="IPR023393">
    <property type="entry name" value="START-like_dom_sf"/>
</dbReference>
<dbReference type="Gene3D" id="3.30.530.20">
    <property type="match status" value="1"/>
</dbReference>
<name>A0AAU7TFK6_9ACTN</name>
<dbReference type="SUPFAM" id="SSF55961">
    <property type="entry name" value="Bet v1-like"/>
    <property type="match status" value="1"/>
</dbReference>
<dbReference type="Pfam" id="PF08327">
    <property type="entry name" value="AHSA1"/>
    <property type="match status" value="1"/>
</dbReference>
<dbReference type="AlphaFoldDB" id="A0AAU7TFK6"/>
<proteinExistence type="inferred from homology"/>
<evidence type="ECO:0000259" key="2">
    <source>
        <dbReference type="Pfam" id="PF08327"/>
    </source>
</evidence>
<feature type="domain" description="Activator of Hsp90 ATPase homologue 1/2-like C-terminal" evidence="2">
    <location>
        <begin position="37"/>
        <end position="152"/>
    </location>
</feature>
<organism evidence="3">
    <name type="scientific">Kribbella sp. HUAS MG21</name>
    <dbReference type="NCBI Taxonomy" id="3160966"/>
    <lineage>
        <taxon>Bacteria</taxon>
        <taxon>Bacillati</taxon>
        <taxon>Actinomycetota</taxon>
        <taxon>Actinomycetes</taxon>
        <taxon>Propionibacteriales</taxon>
        <taxon>Kribbellaceae</taxon>
        <taxon>Kribbella</taxon>
    </lineage>
</organism>
<protein>
    <submittedName>
        <fullName evidence="3">SRPBCC domain-containing protein</fullName>
    </submittedName>
</protein>
<evidence type="ECO:0000256" key="1">
    <source>
        <dbReference type="ARBA" id="ARBA00006817"/>
    </source>
</evidence>
<dbReference type="RefSeq" id="WP_350278272.1">
    <property type="nucleotide sequence ID" value="NZ_CP158165.1"/>
</dbReference>
<dbReference type="EMBL" id="CP158165">
    <property type="protein sequence ID" value="XBV25460.1"/>
    <property type="molecule type" value="Genomic_DNA"/>
</dbReference>
<dbReference type="CDD" id="cd08899">
    <property type="entry name" value="SRPBCC_CalC_Aha1-like_6"/>
    <property type="match status" value="1"/>
</dbReference>
<reference evidence="3" key="1">
    <citation type="submission" date="2024-06" db="EMBL/GenBank/DDBJ databases">
        <title>Kribbella sp. strain HUAS MG21 genome sequences.</title>
        <authorList>
            <person name="Mo P."/>
        </authorList>
    </citation>
    <scope>NUCLEOTIDE SEQUENCE</scope>
    <source>
        <strain evidence="3">HUAS MG21</strain>
    </source>
</reference>
<comment type="similarity">
    <text evidence="1">Belongs to the AHA1 family.</text>
</comment>
<sequence length="215" mass="23078">MTTFTPADHLGAVARAITTTVRDGREMRLLRVSRSYDATPEEVWAALTDRERVPRWLMPIEGDLRVGGRFQLEGNAGGEILACTPPKALQVTWEYGGQSSWVDAALEPVDDGTRLVLEHAAPVEPPELWEEFGPGAVGLGWELMLMGLAEHLADPTFTPPSPDTAPSPDIVDYLTASSHGWAEADASSGTDPAQARAAAERCLTAYTTVPEDPGA</sequence>
<accession>A0AAU7TFK6</accession>
<gene>
    <name evidence="3" type="ORF">ABN611_03355</name>
</gene>